<reference evidence="4" key="1">
    <citation type="submission" date="2018-12" db="EMBL/GenBank/DDBJ databases">
        <title>The complete genome of Metarhizium rileyi, a key fungal pathogen of Lepidoptera.</title>
        <authorList>
            <person name="Binneck E."/>
            <person name="Lastra C.C.L."/>
            <person name="Sosa-Gomez D.R."/>
        </authorList>
    </citation>
    <scope>NUCLEOTIDE SEQUENCE [LARGE SCALE GENOMIC DNA]</scope>
    <source>
        <strain evidence="4">Cep018-CH2</strain>
    </source>
</reference>
<feature type="domain" description="Intradiol ring-cleavage dioxygenases" evidence="2">
    <location>
        <begin position="22"/>
        <end position="108"/>
    </location>
</feature>
<dbReference type="Gene3D" id="2.60.130.10">
    <property type="entry name" value="Aromatic compound dioxygenase"/>
    <property type="match status" value="1"/>
</dbReference>
<evidence type="ECO:0000313" key="4">
    <source>
        <dbReference type="Proteomes" id="UP000317257"/>
    </source>
</evidence>
<dbReference type="SUPFAM" id="SSF49482">
    <property type="entry name" value="Aromatic compound dioxygenase"/>
    <property type="match status" value="1"/>
</dbReference>
<evidence type="ECO:0000256" key="1">
    <source>
        <dbReference type="SAM" id="MobiDB-lite"/>
    </source>
</evidence>
<evidence type="ECO:0000259" key="2">
    <source>
        <dbReference type="Pfam" id="PF00775"/>
    </source>
</evidence>
<gene>
    <name evidence="3" type="ORF">ED733_008645</name>
</gene>
<dbReference type="Pfam" id="PF00775">
    <property type="entry name" value="Dioxygenase_C"/>
    <property type="match status" value="1"/>
</dbReference>
<sequence>MFPNLTIFSDVGGERIRKNVTEGQSGLDIALDYQVIDVDTCDPVPNVYVEIWHCNSTGVYSGIVAQGNGDSSDEDNINNTFLRGIQKTDSDGVAQFDSLFPGHYTGRTTHIHVMVHTNATELSNHTLGNQVYASHVGQAFFDQDLINAVEELEPYVSNTQNLTANSDDSILSEEADTVDPLMAYTLLGDSVADGLFAWLAFGINTSYVNQVHPASFYYQDGGVENPNGGFGGGPGRGGPPPTGARGGPGGRNSTSIGTGTSGGTVSSTSVSIGSKYTTGAATLSLVGLLLPLLWL</sequence>
<protein>
    <recommendedName>
        <fullName evidence="2">Intradiol ring-cleavage dioxygenases domain-containing protein</fullName>
    </recommendedName>
</protein>
<evidence type="ECO:0000313" key="3">
    <source>
        <dbReference type="EMBL" id="TWU77762.1"/>
    </source>
</evidence>
<accession>A0A5C6GJ04</accession>
<comment type="caution">
    <text evidence="3">The sequence shown here is derived from an EMBL/GenBank/DDBJ whole genome shotgun (WGS) entry which is preliminary data.</text>
</comment>
<dbReference type="InterPro" id="IPR015889">
    <property type="entry name" value="Intradiol_dOase_core"/>
</dbReference>
<dbReference type="EMBL" id="SBHS01000003">
    <property type="protein sequence ID" value="TWU77762.1"/>
    <property type="molecule type" value="Genomic_DNA"/>
</dbReference>
<dbReference type="GO" id="GO:0016702">
    <property type="term" value="F:oxidoreductase activity, acting on single donors with incorporation of molecular oxygen, incorporation of two atoms of oxygen"/>
    <property type="evidence" value="ECO:0007669"/>
    <property type="project" value="InterPro"/>
</dbReference>
<feature type="region of interest" description="Disordered" evidence="1">
    <location>
        <begin position="227"/>
        <end position="268"/>
    </location>
</feature>
<feature type="compositionally biased region" description="Low complexity" evidence="1">
    <location>
        <begin position="251"/>
        <end position="268"/>
    </location>
</feature>
<dbReference type="PANTHER" id="PTHR34315">
    <property type="match status" value="1"/>
</dbReference>
<dbReference type="AlphaFoldDB" id="A0A5C6GJ04"/>
<dbReference type="GO" id="GO:0008199">
    <property type="term" value="F:ferric iron binding"/>
    <property type="evidence" value="ECO:0007669"/>
    <property type="project" value="InterPro"/>
</dbReference>
<dbReference type="Proteomes" id="UP000317257">
    <property type="component" value="Unassembled WGS sequence"/>
</dbReference>
<organism evidence="3 4">
    <name type="scientific">Metarhizium rileyi (strain RCEF 4871)</name>
    <name type="common">Nomuraea rileyi</name>
    <dbReference type="NCBI Taxonomy" id="1649241"/>
    <lineage>
        <taxon>Eukaryota</taxon>
        <taxon>Fungi</taxon>
        <taxon>Dikarya</taxon>
        <taxon>Ascomycota</taxon>
        <taxon>Pezizomycotina</taxon>
        <taxon>Sordariomycetes</taxon>
        <taxon>Hypocreomycetidae</taxon>
        <taxon>Hypocreales</taxon>
        <taxon>Clavicipitaceae</taxon>
        <taxon>Metarhizium</taxon>
    </lineage>
</organism>
<dbReference type="InterPro" id="IPR000627">
    <property type="entry name" value="Intradiol_dOase_C"/>
</dbReference>
<dbReference type="CDD" id="cd03457">
    <property type="entry name" value="intradiol_dioxygenase_like"/>
    <property type="match status" value="1"/>
</dbReference>
<proteinExistence type="predicted"/>
<dbReference type="PANTHER" id="PTHR34315:SF1">
    <property type="entry name" value="INTRADIOL RING-CLEAVAGE DIOXYGENASES DOMAIN-CONTAINING PROTEIN-RELATED"/>
    <property type="match status" value="1"/>
</dbReference>
<name>A0A5C6GJ04_METRR</name>